<sequence length="39" mass="4617">MDLMLFFHKAYTRRLRPVGMGYSLGAVTEWPNQLNYNLI</sequence>
<accession>A0A0U1QVY7</accession>
<evidence type="ECO:0000313" key="2">
    <source>
        <dbReference type="Proteomes" id="UP000002412"/>
    </source>
</evidence>
<dbReference type="Proteomes" id="UP000002412">
    <property type="component" value="Chromosome"/>
</dbReference>
<dbReference type="EMBL" id="CP000720">
    <property type="protein sequence ID" value="ABS46696.1"/>
    <property type="molecule type" value="Genomic_DNA"/>
</dbReference>
<gene>
    <name evidence="1" type="ordered locus">YpsIP31758_0670</name>
</gene>
<protein>
    <submittedName>
        <fullName evidence="1">Uncharacterized protein</fullName>
    </submittedName>
</protein>
<name>A0A0U1QVY7_YERP3</name>
<dbReference type="AlphaFoldDB" id="A0A0U1QVY7"/>
<reference evidence="1 2" key="1">
    <citation type="journal article" date="2007" name="PLoS Genet.">
        <title>The complete genome sequence of Yersinia pseudotuberculosis IP31758, the causative agent of Far East scarlet-like fever.</title>
        <authorList>
            <person name="Eppinger M."/>
            <person name="Rosovitz M.J."/>
            <person name="Fricke W.F."/>
            <person name="Rasko D.A."/>
            <person name="Kokorina G."/>
            <person name="Fayolle C."/>
            <person name="Lindler L.E."/>
            <person name="Carniel E."/>
            <person name="Ravel J."/>
        </authorList>
    </citation>
    <scope>NUCLEOTIDE SEQUENCE [LARGE SCALE GENOMIC DNA]</scope>
    <source>
        <strain evidence="1 2">IP 31758</strain>
    </source>
</reference>
<dbReference type="HOGENOM" id="CLU_3319650_0_0_6"/>
<evidence type="ECO:0000313" key="1">
    <source>
        <dbReference type="EMBL" id="ABS46696.1"/>
    </source>
</evidence>
<proteinExistence type="predicted"/>
<dbReference type="KEGG" id="ypi:YpsIP31758_0670"/>
<organism evidence="1 2">
    <name type="scientific">Yersinia pseudotuberculosis serotype O:1b (strain IP 31758)</name>
    <dbReference type="NCBI Taxonomy" id="349747"/>
    <lineage>
        <taxon>Bacteria</taxon>
        <taxon>Pseudomonadati</taxon>
        <taxon>Pseudomonadota</taxon>
        <taxon>Gammaproteobacteria</taxon>
        <taxon>Enterobacterales</taxon>
        <taxon>Yersiniaceae</taxon>
        <taxon>Yersinia</taxon>
    </lineage>
</organism>